<dbReference type="Pfam" id="PF03547">
    <property type="entry name" value="Mem_trans"/>
    <property type="match status" value="2"/>
</dbReference>
<accession>A0A2T0B756</accession>
<dbReference type="Gene3D" id="1.20.1530.20">
    <property type="match status" value="2"/>
</dbReference>
<evidence type="ECO:0000256" key="8">
    <source>
        <dbReference type="SAM" id="Phobius"/>
    </source>
</evidence>
<dbReference type="PANTHER" id="PTHR36838">
    <property type="entry name" value="AUXIN EFFLUX CARRIER FAMILY PROTEIN"/>
    <property type="match status" value="1"/>
</dbReference>
<feature type="transmembrane region" description="Helical" evidence="8">
    <location>
        <begin position="100"/>
        <end position="122"/>
    </location>
</feature>
<keyword evidence="3" id="KW-0813">Transport</keyword>
<feature type="transmembrane region" description="Helical" evidence="8">
    <location>
        <begin position="66"/>
        <end position="88"/>
    </location>
</feature>
<evidence type="ECO:0000256" key="7">
    <source>
        <dbReference type="ARBA" id="ARBA00023136"/>
    </source>
</evidence>
<evidence type="ECO:0000256" key="1">
    <source>
        <dbReference type="ARBA" id="ARBA00004651"/>
    </source>
</evidence>
<dbReference type="Proteomes" id="UP000239471">
    <property type="component" value="Unassembled WGS sequence"/>
</dbReference>
<sequence>MDINVVINQMVQLFMILGLGYFLNKINLFDTRLNKKLNKLLLNVTTPAMVLASVSSIKQSSDNGEVFVVFIVAIIIFACLPVISYLLVKIMNIPLHQRGIYMFMTVFSNIGFMGFPVMKAIFGNEAVFYTAIFNMIFNFLVFTLGVVLINYGTTNQVKLKAKDLLSPGIISSIIAIIVYFSKIPVPTVLGSTFDMVGNITTPLAMMLIGSTLANINIKEVFTEFRIYPYTIIKQLLIPFIAYPILHYFISSPLVLGVALINLAMPVGNSAVLFANEYNGDVDLAAKSVFITTLISVFTIPLIVAIFLI</sequence>
<evidence type="ECO:0000256" key="5">
    <source>
        <dbReference type="ARBA" id="ARBA00022692"/>
    </source>
</evidence>
<dbReference type="RefSeq" id="WP_106061132.1">
    <property type="nucleotide sequence ID" value="NZ_PVXQ01000057.1"/>
</dbReference>
<evidence type="ECO:0000256" key="3">
    <source>
        <dbReference type="ARBA" id="ARBA00022448"/>
    </source>
</evidence>
<feature type="transmembrane region" description="Helical" evidence="8">
    <location>
        <begin position="283"/>
        <end position="307"/>
    </location>
</feature>
<reference evidence="9 10" key="1">
    <citation type="submission" date="2018-03" db="EMBL/GenBank/DDBJ databases">
        <title>Genome sequence of Clostridium vincentii DSM 10228.</title>
        <authorList>
            <person name="Poehlein A."/>
            <person name="Daniel R."/>
        </authorList>
    </citation>
    <scope>NUCLEOTIDE SEQUENCE [LARGE SCALE GENOMIC DNA]</scope>
    <source>
        <strain evidence="9 10">DSM 10228</strain>
    </source>
</reference>
<keyword evidence="7 8" id="KW-0472">Membrane</keyword>
<evidence type="ECO:0000313" key="10">
    <source>
        <dbReference type="Proteomes" id="UP000239471"/>
    </source>
</evidence>
<feature type="transmembrane region" description="Helical" evidence="8">
    <location>
        <begin position="195"/>
        <end position="215"/>
    </location>
</feature>
<evidence type="ECO:0000256" key="2">
    <source>
        <dbReference type="ARBA" id="ARBA00010145"/>
    </source>
</evidence>
<name>A0A2T0B756_9CLOT</name>
<dbReference type="GO" id="GO:0005886">
    <property type="term" value="C:plasma membrane"/>
    <property type="evidence" value="ECO:0007669"/>
    <property type="project" value="UniProtKB-SubCell"/>
</dbReference>
<comment type="caution">
    <text evidence="9">The sequence shown here is derived from an EMBL/GenBank/DDBJ whole genome shotgun (WGS) entry which is preliminary data.</text>
</comment>
<dbReference type="PANTHER" id="PTHR36838:SF1">
    <property type="entry name" value="SLR1864 PROTEIN"/>
    <property type="match status" value="1"/>
</dbReference>
<comment type="similarity">
    <text evidence="2">Belongs to the auxin efflux carrier (TC 2.A.69) family.</text>
</comment>
<protein>
    <submittedName>
        <fullName evidence="9">Putative transporter YfdV</fullName>
    </submittedName>
</protein>
<gene>
    <name evidence="9" type="ORF">CLVI_32680</name>
</gene>
<dbReference type="InterPro" id="IPR038770">
    <property type="entry name" value="Na+/solute_symporter_sf"/>
</dbReference>
<dbReference type="AlphaFoldDB" id="A0A2T0B756"/>
<keyword evidence="6 8" id="KW-1133">Transmembrane helix</keyword>
<dbReference type="GO" id="GO:0055085">
    <property type="term" value="P:transmembrane transport"/>
    <property type="evidence" value="ECO:0007669"/>
    <property type="project" value="InterPro"/>
</dbReference>
<dbReference type="EMBL" id="PVXQ01000057">
    <property type="protein sequence ID" value="PRR79720.1"/>
    <property type="molecule type" value="Genomic_DNA"/>
</dbReference>
<feature type="transmembrane region" description="Helical" evidence="8">
    <location>
        <begin position="235"/>
        <end position="263"/>
    </location>
</feature>
<keyword evidence="10" id="KW-1185">Reference proteome</keyword>
<evidence type="ECO:0000313" key="9">
    <source>
        <dbReference type="EMBL" id="PRR79720.1"/>
    </source>
</evidence>
<feature type="transmembrane region" description="Helical" evidence="8">
    <location>
        <begin position="164"/>
        <end position="183"/>
    </location>
</feature>
<keyword evidence="5 8" id="KW-0812">Transmembrane</keyword>
<comment type="subcellular location">
    <subcellularLocation>
        <location evidence="1">Cell membrane</location>
        <topology evidence="1">Multi-pass membrane protein</topology>
    </subcellularLocation>
</comment>
<feature type="transmembrane region" description="Helical" evidence="8">
    <location>
        <begin position="36"/>
        <end position="54"/>
    </location>
</feature>
<feature type="transmembrane region" description="Helical" evidence="8">
    <location>
        <begin position="128"/>
        <end position="152"/>
    </location>
</feature>
<organism evidence="9 10">
    <name type="scientific">Clostridium vincentii</name>
    <dbReference type="NCBI Taxonomy" id="52704"/>
    <lineage>
        <taxon>Bacteria</taxon>
        <taxon>Bacillati</taxon>
        <taxon>Bacillota</taxon>
        <taxon>Clostridia</taxon>
        <taxon>Eubacteriales</taxon>
        <taxon>Clostridiaceae</taxon>
        <taxon>Clostridium</taxon>
    </lineage>
</organism>
<evidence type="ECO:0000256" key="6">
    <source>
        <dbReference type="ARBA" id="ARBA00022989"/>
    </source>
</evidence>
<proteinExistence type="inferred from homology"/>
<dbReference type="OrthoDB" id="9798064at2"/>
<evidence type="ECO:0000256" key="4">
    <source>
        <dbReference type="ARBA" id="ARBA00022475"/>
    </source>
</evidence>
<keyword evidence="4" id="KW-1003">Cell membrane</keyword>
<dbReference type="InterPro" id="IPR004776">
    <property type="entry name" value="Mem_transp_PIN-like"/>
</dbReference>
<feature type="transmembrane region" description="Helical" evidence="8">
    <location>
        <begin position="6"/>
        <end position="24"/>
    </location>
</feature>